<gene>
    <name evidence="1" type="ORF">AKJ08_3187</name>
</gene>
<dbReference type="EMBL" id="CP012332">
    <property type="protein sequence ID" value="AKU92800.1"/>
    <property type="molecule type" value="Genomic_DNA"/>
</dbReference>
<evidence type="ECO:0008006" key="3">
    <source>
        <dbReference type="Google" id="ProtNLM"/>
    </source>
</evidence>
<dbReference type="AlphaFoldDB" id="A0A0K1PH08"/>
<dbReference type="RefSeq" id="WP_050726917.1">
    <property type="nucleotide sequence ID" value="NZ_CP012332.1"/>
</dbReference>
<evidence type="ECO:0000313" key="2">
    <source>
        <dbReference type="Proteomes" id="UP000055590"/>
    </source>
</evidence>
<accession>A0A0K1PH08</accession>
<name>A0A0K1PH08_9BACT</name>
<proteinExistence type="predicted"/>
<dbReference type="STRING" id="1391653.AKJ08_3187"/>
<organism evidence="1 2">
    <name type="scientific">Vulgatibacter incomptus</name>
    <dbReference type="NCBI Taxonomy" id="1391653"/>
    <lineage>
        <taxon>Bacteria</taxon>
        <taxon>Pseudomonadati</taxon>
        <taxon>Myxococcota</taxon>
        <taxon>Myxococcia</taxon>
        <taxon>Myxococcales</taxon>
        <taxon>Cystobacterineae</taxon>
        <taxon>Vulgatibacteraceae</taxon>
        <taxon>Vulgatibacter</taxon>
    </lineage>
</organism>
<evidence type="ECO:0000313" key="1">
    <source>
        <dbReference type="EMBL" id="AKU92800.1"/>
    </source>
</evidence>
<dbReference type="Proteomes" id="UP000055590">
    <property type="component" value="Chromosome"/>
</dbReference>
<keyword evidence="2" id="KW-1185">Reference proteome</keyword>
<sequence>MAFGIGEKPELSPAAILQEVDYPATRETFVLAAEDSGAPVDAINFLKSMPDREYASADEALRYFAEADARFGMWSKDVQHRGDIGKEMIEPPGEHAHHP</sequence>
<protein>
    <recommendedName>
        <fullName evidence="3">DUF2795 domain-containing protein</fullName>
    </recommendedName>
</protein>
<dbReference type="InterPro" id="IPR021527">
    <property type="entry name" value="DUF2795"/>
</dbReference>
<dbReference type="Pfam" id="PF11387">
    <property type="entry name" value="DUF2795"/>
    <property type="match status" value="1"/>
</dbReference>
<dbReference type="OrthoDB" id="5522262at2"/>
<dbReference type="KEGG" id="vin:AKJ08_3187"/>
<reference evidence="1 2" key="1">
    <citation type="submission" date="2015-08" db="EMBL/GenBank/DDBJ databases">
        <authorList>
            <person name="Babu N.S."/>
            <person name="Beckwith C.J."/>
            <person name="Beseler K.G."/>
            <person name="Brison A."/>
            <person name="Carone J.V."/>
            <person name="Caskin T.P."/>
            <person name="Diamond M."/>
            <person name="Durham M.E."/>
            <person name="Foxe J.M."/>
            <person name="Go M."/>
            <person name="Henderson B.A."/>
            <person name="Jones I.B."/>
            <person name="McGettigan J.A."/>
            <person name="Micheletti S.J."/>
            <person name="Nasrallah M.E."/>
            <person name="Ortiz D."/>
            <person name="Piller C.R."/>
            <person name="Privatt S.R."/>
            <person name="Schneider S.L."/>
            <person name="Sharp S."/>
            <person name="Smith T.C."/>
            <person name="Stanton J.D."/>
            <person name="Ullery H.E."/>
            <person name="Wilson R.J."/>
            <person name="Serrano M.G."/>
            <person name="Buck G."/>
            <person name="Lee V."/>
            <person name="Wang Y."/>
            <person name="Carvalho R."/>
            <person name="Voegtly L."/>
            <person name="Shi R."/>
            <person name="Duckworth R."/>
            <person name="Johnson A."/>
            <person name="Loviza R."/>
            <person name="Walstead R."/>
            <person name="Shah Z."/>
            <person name="Kiflezghi M."/>
            <person name="Wade K."/>
            <person name="Ball S.L."/>
            <person name="Bradley K.W."/>
            <person name="Asai D.J."/>
            <person name="Bowman C.A."/>
            <person name="Russell D.A."/>
            <person name="Pope W.H."/>
            <person name="Jacobs-Sera D."/>
            <person name="Hendrix R.W."/>
            <person name="Hatfull G.F."/>
        </authorList>
    </citation>
    <scope>NUCLEOTIDE SEQUENCE [LARGE SCALE GENOMIC DNA]</scope>
    <source>
        <strain evidence="1 2">DSM 27710</strain>
    </source>
</reference>